<dbReference type="EMBL" id="JBFDAA010000009">
    <property type="protein sequence ID" value="KAL1129202.1"/>
    <property type="molecule type" value="Genomic_DNA"/>
</dbReference>
<reference evidence="2 3" key="1">
    <citation type="submission" date="2024-07" db="EMBL/GenBank/DDBJ databases">
        <title>Chromosome-level genome assembly of the water stick insect Ranatra chinensis (Heteroptera: Nepidae).</title>
        <authorList>
            <person name="Liu X."/>
        </authorList>
    </citation>
    <scope>NUCLEOTIDE SEQUENCE [LARGE SCALE GENOMIC DNA]</scope>
    <source>
        <strain evidence="2">Cailab_2021Rc</strain>
        <tissue evidence="2">Muscle</tissue>
    </source>
</reference>
<keyword evidence="3" id="KW-1185">Reference proteome</keyword>
<name>A0ABD0YRS8_9HEMI</name>
<dbReference type="Proteomes" id="UP001558652">
    <property type="component" value="Unassembled WGS sequence"/>
</dbReference>
<comment type="caution">
    <text evidence="2">The sequence shown here is derived from an EMBL/GenBank/DDBJ whole genome shotgun (WGS) entry which is preliminary data.</text>
</comment>
<feature type="compositionally biased region" description="Basic and acidic residues" evidence="1">
    <location>
        <begin position="403"/>
        <end position="420"/>
    </location>
</feature>
<proteinExistence type="predicted"/>
<evidence type="ECO:0000256" key="1">
    <source>
        <dbReference type="SAM" id="MobiDB-lite"/>
    </source>
</evidence>
<organism evidence="2 3">
    <name type="scientific">Ranatra chinensis</name>
    <dbReference type="NCBI Taxonomy" id="642074"/>
    <lineage>
        <taxon>Eukaryota</taxon>
        <taxon>Metazoa</taxon>
        <taxon>Ecdysozoa</taxon>
        <taxon>Arthropoda</taxon>
        <taxon>Hexapoda</taxon>
        <taxon>Insecta</taxon>
        <taxon>Pterygota</taxon>
        <taxon>Neoptera</taxon>
        <taxon>Paraneoptera</taxon>
        <taxon>Hemiptera</taxon>
        <taxon>Heteroptera</taxon>
        <taxon>Panheteroptera</taxon>
        <taxon>Nepomorpha</taxon>
        <taxon>Nepidae</taxon>
        <taxon>Ranatrinae</taxon>
        <taxon>Ranatra</taxon>
    </lineage>
</organism>
<accession>A0ABD0YRS8</accession>
<dbReference type="AlphaFoldDB" id="A0ABD0YRS8"/>
<feature type="region of interest" description="Disordered" evidence="1">
    <location>
        <begin position="374"/>
        <end position="426"/>
    </location>
</feature>
<gene>
    <name evidence="2" type="ORF">AAG570_013732</name>
</gene>
<evidence type="ECO:0000313" key="3">
    <source>
        <dbReference type="Proteomes" id="UP001558652"/>
    </source>
</evidence>
<protein>
    <submittedName>
        <fullName evidence="2">Uncharacterized protein</fullName>
    </submittedName>
</protein>
<evidence type="ECO:0000313" key="2">
    <source>
        <dbReference type="EMBL" id="KAL1129202.1"/>
    </source>
</evidence>
<sequence>MQVQSFKSLREAKSKLKLRLYAEQQLHSVLYGDGWSHCYGDSGVTLGYQHHEVATPDDDPEGRIDDATFSNLRSSGCGAQPGSIILTESNPSSPKPFVLSSTHPGEVNTFGKPRNEDRNSHLGEACRHFLGLVGESLFGPRKLVGIATLNFSALGMYFDTQVSGTGEGHVYMGVLKSVKNSCWSPTTSDWSCESDLTRNYRLGAAVALPPSLFGLLANYQPVLSRSSVGSGPQTERIMEARGETYARKDAWGMPIENTRGTEEPCRAPGHAGVPTSARRYKNRIVKETVGKEKHPGNFNWEDGYKLSCTWTSIVSLLPRETILHSSNTVRFGELASSAVDNIDFPSESSSADVMGSFLTNLLYRVDCDLNPTAGNGEPSKPIRISVGDSGPRGTNKWGMNIKRPREGIAAHGHLNEDKMVGRSCKK</sequence>